<dbReference type="EMBL" id="JARKIE010000024">
    <property type="protein sequence ID" value="KAJ7698933.1"/>
    <property type="molecule type" value="Genomic_DNA"/>
</dbReference>
<keyword evidence="3" id="KW-1185">Reference proteome</keyword>
<feature type="compositionally biased region" description="Polar residues" evidence="1">
    <location>
        <begin position="21"/>
        <end position="32"/>
    </location>
</feature>
<evidence type="ECO:0000313" key="2">
    <source>
        <dbReference type="EMBL" id="KAJ7698933.1"/>
    </source>
</evidence>
<dbReference type="Proteomes" id="UP001221757">
    <property type="component" value="Unassembled WGS sequence"/>
</dbReference>
<protein>
    <submittedName>
        <fullName evidence="2">Uncharacterized protein</fullName>
    </submittedName>
</protein>
<proteinExistence type="predicted"/>
<gene>
    <name evidence="2" type="ORF">B0H17DRAFT_1129484</name>
</gene>
<feature type="region of interest" description="Disordered" evidence="1">
    <location>
        <begin position="16"/>
        <end position="108"/>
    </location>
</feature>
<dbReference type="AlphaFoldDB" id="A0AAD7GQ06"/>
<feature type="compositionally biased region" description="Polar residues" evidence="1">
    <location>
        <begin position="89"/>
        <end position="106"/>
    </location>
</feature>
<accession>A0AAD7GQ06</accession>
<sequence>MTIQVSRCGSLAIAGWGPSVPTCSQRQMSGRSNGLAGGHRRRVTPGEERRIVSSDNERGYMYQRTQKHSTKELEEASASSSTSNHHRTGPNQSGDPFGQRSATEVSSPGRLGFAQQQFEPFGAWTQYFSEKRHGPESNPVVPPETSLLKADLFICLFEFLSLSESGEGLHRLFPEVSQNNNHESPRYSHSAQPRFNYHEVEHGLSIANGIHLWARSGTQARAFIQVEVRTFMVGLYAMTYIVFSISKKDNLNAYLGLFLFPTVQFQELSVLGFVASLRRTSAGCVCNARHRKSRYSC</sequence>
<organism evidence="2 3">
    <name type="scientific">Mycena rosella</name>
    <name type="common">Pink bonnet</name>
    <name type="synonym">Agaricus rosellus</name>
    <dbReference type="NCBI Taxonomy" id="1033263"/>
    <lineage>
        <taxon>Eukaryota</taxon>
        <taxon>Fungi</taxon>
        <taxon>Dikarya</taxon>
        <taxon>Basidiomycota</taxon>
        <taxon>Agaricomycotina</taxon>
        <taxon>Agaricomycetes</taxon>
        <taxon>Agaricomycetidae</taxon>
        <taxon>Agaricales</taxon>
        <taxon>Marasmiineae</taxon>
        <taxon>Mycenaceae</taxon>
        <taxon>Mycena</taxon>
    </lineage>
</organism>
<feature type="compositionally biased region" description="Basic and acidic residues" evidence="1">
    <location>
        <begin position="44"/>
        <end position="58"/>
    </location>
</feature>
<evidence type="ECO:0000313" key="3">
    <source>
        <dbReference type="Proteomes" id="UP001221757"/>
    </source>
</evidence>
<name>A0AAD7GQ06_MYCRO</name>
<reference evidence="2" key="1">
    <citation type="submission" date="2023-03" db="EMBL/GenBank/DDBJ databases">
        <title>Massive genome expansion in bonnet fungi (Mycena s.s.) driven by repeated elements and novel gene families across ecological guilds.</title>
        <authorList>
            <consortium name="Lawrence Berkeley National Laboratory"/>
            <person name="Harder C.B."/>
            <person name="Miyauchi S."/>
            <person name="Viragh M."/>
            <person name="Kuo A."/>
            <person name="Thoen E."/>
            <person name="Andreopoulos B."/>
            <person name="Lu D."/>
            <person name="Skrede I."/>
            <person name="Drula E."/>
            <person name="Henrissat B."/>
            <person name="Morin E."/>
            <person name="Kohler A."/>
            <person name="Barry K."/>
            <person name="LaButti K."/>
            <person name="Morin E."/>
            <person name="Salamov A."/>
            <person name="Lipzen A."/>
            <person name="Mereny Z."/>
            <person name="Hegedus B."/>
            <person name="Baldrian P."/>
            <person name="Stursova M."/>
            <person name="Weitz H."/>
            <person name="Taylor A."/>
            <person name="Grigoriev I.V."/>
            <person name="Nagy L.G."/>
            <person name="Martin F."/>
            <person name="Kauserud H."/>
        </authorList>
    </citation>
    <scope>NUCLEOTIDE SEQUENCE</scope>
    <source>
        <strain evidence="2">CBHHK067</strain>
    </source>
</reference>
<evidence type="ECO:0000256" key="1">
    <source>
        <dbReference type="SAM" id="MobiDB-lite"/>
    </source>
</evidence>
<comment type="caution">
    <text evidence="2">The sequence shown here is derived from an EMBL/GenBank/DDBJ whole genome shotgun (WGS) entry which is preliminary data.</text>
</comment>